<evidence type="ECO:0000313" key="1">
    <source>
        <dbReference type="EMBL" id="CAJ2658058.1"/>
    </source>
</evidence>
<organism evidence="1 2">
    <name type="scientific">Trifolium pratense</name>
    <name type="common">Red clover</name>
    <dbReference type="NCBI Taxonomy" id="57577"/>
    <lineage>
        <taxon>Eukaryota</taxon>
        <taxon>Viridiplantae</taxon>
        <taxon>Streptophyta</taxon>
        <taxon>Embryophyta</taxon>
        <taxon>Tracheophyta</taxon>
        <taxon>Spermatophyta</taxon>
        <taxon>Magnoliopsida</taxon>
        <taxon>eudicotyledons</taxon>
        <taxon>Gunneridae</taxon>
        <taxon>Pentapetalae</taxon>
        <taxon>rosids</taxon>
        <taxon>fabids</taxon>
        <taxon>Fabales</taxon>
        <taxon>Fabaceae</taxon>
        <taxon>Papilionoideae</taxon>
        <taxon>50 kb inversion clade</taxon>
        <taxon>NPAAA clade</taxon>
        <taxon>Hologalegina</taxon>
        <taxon>IRL clade</taxon>
        <taxon>Trifolieae</taxon>
        <taxon>Trifolium</taxon>
    </lineage>
</organism>
<evidence type="ECO:0000313" key="2">
    <source>
        <dbReference type="Proteomes" id="UP001177021"/>
    </source>
</evidence>
<reference evidence="1" key="1">
    <citation type="submission" date="2023-10" db="EMBL/GenBank/DDBJ databases">
        <authorList>
            <person name="Rodriguez Cubillos JULIANA M."/>
            <person name="De Vega J."/>
        </authorList>
    </citation>
    <scope>NUCLEOTIDE SEQUENCE</scope>
</reference>
<accession>A0ACB0KNH8</accession>
<comment type="caution">
    <text evidence="1">The sequence shown here is derived from an EMBL/GenBank/DDBJ whole genome shotgun (WGS) entry which is preliminary data.</text>
</comment>
<sequence length="331" mass="37362">MAVDASYMNLLPSTHLLTNREVIKSNQHHYQQQQLQQNQQQQQMLNSELYNVQMDSTLPLQTTMHESMLPFYQSNVCDPNRADSGLTYNNPLQRKRSRDFSTELVCLQPHQKNRVISSESSSFLDQVLYQFQNQQSDIDRILAQHNEKVRMELEEQKMRQSRMLACVIQETIGKKLKEKDEEIQKIGKLNWMLQEKVKSLSAENQVWRELAQTNETTANYLRNNLEQVMAHVKEGRHHAAIAEDDAESSCGSNNNINAADDGNDTAATIGGGGQSGGCGLVRMCKNCGVKESTVLLLPCRHLCLCNMCGSTVRKCPVCDSGMDASVHVNLS</sequence>
<keyword evidence="2" id="KW-1185">Reference proteome</keyword>
<dbReference type="Proteomes" id="UP001177021">
    <property type="component" value="Unassembled WGS sequence"/>
</dbReference>
<protein>
    <submittedName>
        <fullName evidence="1">Uncharacterized protein</fullName>
    </submittedName>
</protein>
<gene>
    <name evidence="1" type="ORF">MILVUS5_LOCUS24508</name>
</gene>
<proteinExistence type="predicted"/>
<name>A0ACB0KNH8_TRIPR</name>
<dbReference type="EMBL" id="CASHSV030000311">
    <property type="protein sequence ID" value="CAJ2658058.1"/>
    <property type="molecule type" value="Genomic_DNA"/>
</dbReference>